<dbReference type="PANTHER" id="PTHR34153">
    <property type="entry name" value="SI:CH211-262H13.3-RELATED-RELATED"/>
    <property type="match status" value="1"/>
</dbReference>
<name>A0ABV0WP83_9TELE</name>
<accession>A0ABV0WP83</accession>
<evidence type="ECO:0008006" key="3">
    <source>
        <dbReference type="Google" id="ProtNLM"/>
    </source>
</evidence>
<gene>
    <name evidence="1" type="ORF">XENORESO_004363</name>
</gene>
<keyword evidence="2" id="KW-1185">Reference proteome</keyword>
<dbReference type="EMBL" id="JAHRIM010061813">
    <property type="protein sequence ID" value="MEQ2271442.1"/>
    <property type="molecule type" value="Genomic_DNA"/>
</dbReference>
<protein>
    <recommendedName>
        <fullName evidence="3">DUF4806 domain-containing protein</fullName>
    </recommendedName>
</protein>
<dbReference type="Proteomes" id="UP001444071">
    <property type="component" value="Unassembled WGS sequence"/>
</dbReference>
<feature type="non-terminal residue" evidence="1">
    <location>
        <position position="1"/>
    </location>
</feature>
<proteinExistence type="predicted"/>
<organism evidence="1 2">
    <name type="scientific">Xenotaenia resolanae</name>
    <dbReference type="NCBI Taxonomy" id="208358"/>
    <lineage>
        <taxon>Eukaryota</taxon>
        <taxon>Metazoa</taxon>
        <taxon>Chordata</taxon>
        <taxon>Craniata</taxon>
        <taxon>Vertebrata</taxon>
        <taxon>Euteleostomi</taxon>
        <taxon>Actinopterygii</taxon>
        <taxon>Neopterygii</taxon>
        <taxon>Teleostei</taxon>
        <taxon>Neoteleostei</taxon>
        <taxon>Acanthomorphata</taxon>
        <taxon>Ovalentaria</taxon>
        <taxon>Atherinomorphae</taxon>
        <taxon>Cyprinodontiformes</taxon>
        <taxon>Goodeidae</taxon>
        <taxon>Xenotaenia</taxon>
    </lineage>
</organism>
<comment type="caution">
    <text evidence="1">The sequence shown here is derived from an EMBL/GenBank/DDBJ whole genome shotgun (WGS) entry which is preliminary data.</text>
</comment>
<reference evidence="1 2" key="1">
    <citation type="submission" date="2021-06" db="EMBL/GenBank/DDBJ databases">
        <authorList>
            <person name="Palmer J.M."/>
        </authorList>
    </citation>
    <scope>NUCLEOTIDE SEQUENCE [LARGE SCALE GENOMIC DNA]</scope>
    <source>
        <strain evidence="1 2">XR_2019</strain>
        <tissue evidence="1">Muscle</tissue>
    </source>
</reference>
<sequence>VIMVGEIGGASVDDATRRMMSYIMSPDLALEYNLCGRHGKRPFRELRLFDLIYGALKTNILTKDINKKDAERALSKWFTGARDRGGKRALRTQRELTKRGETLALQSQDQTQIEY</sequence>
<evidence type="ECO:0000313" key="1">
    <source>
        <dbReference type="EMBL" id="MEQ2271442.1"/>
    </source>
</evidence>
<evidence type="ECO:0000313" key="2">
    <source>
        <dbReference type="Proteomes" id="UP001444071"/>
    </source>
</evidence>
<dbReference type="PANTHER" id="PTHR34153:SF2">
    <property type="entry name" value="SI:CH211-262H13.3-RELATED"/>
    <property type="match status" value="1"/>
</dbReference>